<dbReference type="AlphaFoldDB" id="G4ZB14"/>
<dbReference type="EMBL" id="JH159153">
    <property type="protein sequence ID" value="EGZ21233.1"/>
    <property type="molecule type" value="Genomic_DNA"/>
</dbReference>
<dbReference type="InParanoid" id="G4ZB14"/>
<organism evidence="1 2">
    <name type="scientific">Phytophthora sojae (strain P6497)</name>
    <name type="common">Soybean stem and root rot agent</name>
    <name type="synonym">Phytophthora megasperma f. sp. glycines</name>
    <dbReference type="NCBI Taxonomy" id="1094619"/>
    <lineage>
        <taxon>Eukaryota</taxon>
        <taxon>Sar</taxon>
        <taxon>Stramenopiles</taxon>
        <taxon>Oomycota</taxon>
        <taxon>Peronosporomycetes</taxon>
        <taxon>Peronosporales</taxon>
        <taxon>Peronosporaceae</taxon>
        <taxon>Phytophthora</taxon>
    </lineage>
</organism>
<gene>
    <name evidence="1" type="ORF">PHYSODRAFT_465764</name>
</gene>
<dbReference type="SMR" id="G4ZB14"/>
<evidence type="ECO:0000313" key="1">
    <source>
        <dbReference type="EMBL" id="EGZ21233.1"/>
    </source>
</evidence>
<feature type="non-terminal residue" evidence="1">
    <location>
        <position position="166"/>
    </location>
</feature>
<sequence length="166" mass="18715">MLLFKYLRDPTMLALIPGTKKMENQKAYLKRTADDGWEMTKFTTLQNWAAGRLCQSRDEFIGVDATDAAAMNALIVLDEFEHLVTVASEAVPSMGIIVTSRAVFRNVAHAVRDQGDTLVLSTDGTYRIHFGGWTLVDRGGVSVERSGTDYVQRFRPWLYMFVRTES</sequence>
<dbReference type="KEGG" id="psoj:PHYSODRAFT_465764"/>
<dbReference type="Proteomes" id="UP000002640">
    <property type="component" value="Unassembled WGS sequence"/>
</dbReference>
<name>G4ZB14_PHYSP</name>
<dbReference type="GeneID" id="20653407"/>
<proteinExistence type="predicted"/>
<accession>G4ZB14</accession>
<reference evidence="1 2" key="1">
    <citation type="journal article" date="2006" name="Science">
        <title>Phytophthora genome sequences uncover evolutionary origins and mechanisms of pathogenesis.</title>
        <authorList>
            <person name="Tyler B.M."/>
            <person name="Tripathy S."/>
            <person name="Zhang X."/>
            <person name="Dehal P."/>
            <person name="Jiang R.H."/>
            <person name="Aerts A."/>
            <person name="Arredondo F.D."/>
            <person name="Baxter L."/>
            <person name="Bensasson D."/>
            <person name="Beynon J.L."/>
            <person name="Chapman J."/>
            <person name="Damasceno C.M."/>
            <person name="Dorrance A.E."/>
            <person name="Dou D."/>
            <person name="Dickerman A.W."/>
            <person name="Dubchak I.L."/>
            <person name="Garbelotto M."/>
            <person name="Gijzen M."/>
            <person name="Gordon S.G."/>
            <person name="Govers F."/>
            <person name="Grunwald N.J."/>
            <person name="Huang W."/>
            <person name="Ivors K.L."/>
            <person name="Jones R.W."/>
            <person name="Kamoun S."/>
            <person name="Krampis K."/>
            <person name="Lamour K.H."/>
            <person name="Lee M.K."/>
            <person name="McDonald W.H."/>
            <person name="Medina M."/>
            <person name="Meijer H.J."/>
            <person name="Nordberg E.K."/>
            <person name="Maclean D.J."/>
            <person name="Ospina-Giraldo M.D."/>
            <person name="Morris P.F."/>
            <person name="Phuntumart V."/>
            <person name="Putnam N.H."/>
            <person name="Rash S."/>
            <person name="Rose J.K."/>
            <person name="Sakihama Y."/>
            <person name="Salamov A.A."/>
            <person name="Savidor A."/>
            <person name="Scheuring C.F."/>
            <person name="Smith B.M."/>
            <person name="Sobral B.W."/>
            <person name="Terry A."/>
            <person name="Torto-Alalibo T.A."/>
            <person name="Win J."/>
            <person name="Xu Z."/>
            <person name="Zhang H."/>
            <person name="Grigoriev I.V."/>
            <person name="Rokhsar D.S."/>
            <person name="Boore J.L."/>
        </authorList>
    </citation>
    <scope>NUCLEOTIDE SEQUENCE [LARGE SCALE GENOMIC DNA]</scope>
    <source>
        <strain evidence="1 2">P6497</strain>
    </source>
</reference>
<keyword evidence="2" id="KW-1185">Reference proteome</keyword>
<evidence type="ECO:0000313" key="2">
    <source>
        <dbReference type="Proteomes" id="UP000002640"/>
    </source>
</evidence>
<dbReference type="RefSeq" id="XP_009523950.1">
    <property type="nucleotide sequence ID" value="XM_009525655.1"/>
</dbReference>
<protein>
    <submittedName>
        <fullName evidence="1">Uncharacterized protein</fullName>
    </submittedName>
</protein>